<dbReference type="GO" id="GO:0003723">
    <property type="term" value="F:RNA binding"/>
    <property type="evidence" value="ECO:0007669"/>
    <property type="project" value="UniProtKB-UniRule"/>
</dbReference>
<keyword evidence="3 5" id="KW-0378">Hydrolase</keyword>
<dbReference type="InterPro" id="IPR006675">
    <property type="entry name" value="HDIG_dom"/>
</dbReference>
<dbReference type="GO" id="GO:0005886">
    <property type="term" value="C:plasma membrane"/>
    <property type="evidence" value="ECO:0007669"/>
    <property type="project" value="UniProtKB-SubCell"/>
</dbReference>
<gene>
    <name evidence="5 9" type="primary">rny</name>
    <name evidence="9" type="ORF">CO172_02220</name>
</gene>
<dbReference type="InterPro" id="IPR022711">
    <property type="entry name" value="RNase_Y_N"/>
</dbReference>
<keyword evidence="2 5" id="KW-0255">Endonuclease</keyword>
<dbReference type="InterPro" id="IPR006674">
    <property type="entry name" value="HD_domain"/>
</dbReference>
<evidence type="ECO:0000256" key="4">
    <source>
        <dbReference type="ARBA" id="ARBA00022884"/>
    </source>
</evidence>
<keyword evidence="5" id="KW-1003">Cell membrane</keyword>
<dbReference type="CDD" id="cd00077">
    <property type="entry name" value="HDc"/>
    <property type="match status" value="1"/>
</dbReference>
<dbReference type="PANTHER" id="PTHR12826">
    <property type="entry name" value="RIBONUCLEASE Y"/>
    <property type="match status" value="1"/>
</dbReference>
<organism evidence="9 10">
    <name type="scientific">Candidatus Uhrbacteria bacterium CG_4_9_14_3_um_filter_36_7</name>
    <dbReference type="NCBI Taxonomy" id="1975033"/>
    <lineage>
        <taxon>Bacteria</taxon>
        <taxon>Candidatus Uhriibacteriota</taxon>
    </lineage>
</organism>
<dbReference type="SMART" id="SM00322">
    <property type="entry name" value="KH"/>
    <property type="match status" value="1"/>
</dbReference>
<dbReference type="NCBIfam" id="TIGR03319">
    <property type="entry name" value="RNase_Y"/>
    <property type="match status" value="1"/>
</dbReference>
<dbReference type="EC" id="3.1.-.-" evidence="5 6"/>
<keyword evidence="1 5" id="KW-0540">Nuclease</keyword>
<dbReference type="GO" id="GO:0016787">
    <property type="term" value="F:hydrolase activity"/>
    <property type="evidence" value="ECO:0007669"/>
    <property type="project" value="UniProtKB-KW"/>
</dbReference>
<accession>A0A2M7XHF8</accession>
<dbReference type="AlphaFoldDB" id="A0A2M7XHF8"/>
<dbReference type="PROSITE" id="PS50084">
    <property type="entry name" value="KH_TYPE_1"/>
    <property type="match status" value="1"/>
</dbReference>
<evidence type="ECO:0000313" key="10">
    <source>
        <dbReference type="Proteomes" id="UP000229749"/>
    </source>
</evidence>
<dbReference type="SUPFAM" id="SSF54791">
    <property type="entry name" value="Eukaryotic type KH-domain (KH-domain type I)"/>
    <property type="match status" value="1"/>
</dbReference>
<dbReference type="PANTHER" id="PTHR12826:SF15">
    <property type="entry name" value="RIBONUCLEASE Y"/>
    <property type="match status" value="1"/>
</dbReference>
<dbReference type="GO" id="GO:0004521">
    <property type="term" value="F:RNA endonuclease activity"/>
    <property type="evidence" value="ECO:0007669"/>
    <property type="project" value="UniProtKB-UniRule"/>
</dbReference>
<dbReference type="GO" id="GO:0006402">
    <property type="term" value="P:mRNA catabolic process"/>
    <property type="evidence" value="ECO:0007669"/>
    <property type="project" value="UniProtKB-UniRule"/>
</dbReference>
<feature type="transmembrane region" description="Helical" evidence="5">
    <location>
        <begin position="6"/>
        <end position="25"/>
    </location>
</feature>
<feature type="domain" description="HD" evidence="8">
    <location>
        <begin position="328"/>
        <end position="420"/>
    </location>
</feature>
<keyword evidence="5" id="KW-1133">Transmembrane helix</keyword>
<proteinExistence type="inferred from homology"/>
<dbReference type="Gene3D" id="1.10.3210.10">
    <property type="entry name" value="Hypothetical protein af1432"/>
    <property type="match status" value="1"/>
</dbReference>
<dbReference type="InterPro" id="IPR004087">
    <property type="entry name" value="KH_dom"/>
</dbReference>
<evidence type="ECO:0000256" key="5">
    <source>
        <dbReference type="HAMAP-Rule" id="MF_00335"/>
    </source>
</evidence>
<keyword evidence="5" id="KW-0812">Transmembrane</keyword>
<dbReference type="Pfam" id="PF01966">
    <property type="entry name" value="HD"/>
    <property type="match status" value="1"/>
</dbReference>
<dbReference type="SUPFAM" id="SSF109604">
    <property type="entry name" value="HD-domain/PDEase-like"/>
    <property type="match status" value="1"/>
</dbReference>
<keyword evidence="7" id="KW-0175">Coiled coil</keyword>
<dbReference type="InterPro" id="IPR017705">
    <property type="entry name" value="Ribonuclease_Y"/>
</dbReference>
<evidence type="ECO:0000256" key="1">
    <source>
        <dbReference type="ARBA" id="ARBA00022722"/>
    </source>
</evidence>
<dbReference type="NCBIfam" id="TIGR00277">
    <property type="entry name" value="HDIG"/>
    <property type="match status" value="1"/>
</dbReference>
<dbReference type="PROSITE" id="PS51831">
    <property type="entry name" value="HD"/>
    <property type="match status" value="1"/>
</dbReference>
<reference evidence="10" key="1">
    <citation type="submission" date="2017-09" db="EMBL/GenBank/DDBJ databases">
        <title>Depth-based differentiation of microbial function through sediment-hosted aquifers and enrichment of novel symbionts in the deep terrestrial subsurface.</title>
        <authorList>
            <person name="Probst A.J."/>
            <person name="Ladd B."/>
            <person name="Jarett J.K."/>
            <person name="Geller-Mcgrath D.E."/>
            <person name="Sieber C.M.K."/>
            <person name="Emerson J.B."/>
            <person name="Anantharaman K."/>
            <person name="Thomas B.C."/>
            <person name="Malmstrom R."/>
            <person name="Stieglmeier M."/>
            <person name="Klingl A."/>
            <person name="Woyke T."/>
            <person name="Ryan C.M."/>
            <person name="Banfield J.F."/>
        </authorList>
    </citation>
    <scope>NUCLEOTIDE SEQUENCE [LARGE SCALE GENOMIC DNA]</scope>
</reference>
<evidence type="ECO:0000256" key="7">
    <source>
        <dbReference type="SAM" id="Coils"/>
    </source>
</evidence>
<comment type="subcellular location">
    <subcellularLocation>
        <location evidence="5">Cell membrane</location>
        <topology evidence="5">Single-pass membrane protein</topology>
    </subcellularLocation>
</comment>
<dbReference type="HAMAP" id="MF_00335">
    <property type="entry name" value="RNase_Y"/>
    <property type="match status" value="1"/>
</dbReference>
<evidence type="ECO:0000313" key="9">
    <source>
        <dbReference type="EMBL" id="PJA47302.1"/>
    </source>
</evidence>
<comment type="function">
    <text evidence="5">Endoribonuclease that initiates mRNA decay.</text>
</comment>
<dbReference type="InterPro" id="IPR036612">
    <property type="entry name" value="KH_dom_type_1_sf"/>
</dbReference>
<keyword evidence="4 5" id="KW-0694">RNA-binding</keyword>
<comment type="similarity">
    <text evidence="5">Belongs to the RNase Y family.</text>
</comment>
<dbReference type="Proteomes" id="UP000229749">
    <property type="component" value="Unassembled WGS sequence"/>
</dbReference>
<evidence type="ECO:0000256" key="3">
    <source>
        <dbReference type="ARBA" id="ARBA00022801"/>
    </source>
</evidence>
<dbReference type="Gene3D" id="3.30.1370.10">
    <property type="entry name" value="K Homology domain, type 1"/>
    <property type="match status" value="1"/>
</dbReference>
<dbReference type="SMART" id="SM00471">
    <property type="entry name" value="HDc"/>
    <property type="match status" value="1"/>
</dbReference>
<comment type="caution">
    <text evidence="9">The sequence shown here is derived from an EMBL/GenBank/DDBJ whole genome shotgun (WGS) entry which is preliminary data.</text>
</comment>
<evidence type="ECO:0000256" key="6">
    <source>
        <dbReference type="NCBIfam" id="TIGR03319"/>
    </source>
</evidence>
<name>A0A2M7XHF8_9BACT</name>
<sequence length="511" mass="58507">MNDLLLLLFGGVLIFFIGTGIGYYYRKLLVKKSIDQAETKVEKMLTEAKAKQQELLLEAKEKSIKIIDEAKNEEQNRRKELQESQRRLESRESLFDKKLLELEDKKTKLEEQNKKMEELKNKILEIREQETKKLEEITALTKEQALERLFQLLEKENQETLLSRIRKLEQMNEQELEQQARKLLSLAITRYASSQVIDSTTTSVELPSDEMKGRIIGKEGRNIKSIEMLTGTEIIVDDTPEMILVSGFSPIRRQVAKRALENLIQDGRIHPARIEEAVNQAKKELAQEIRKAGEETLYTLGIPVSSIDPKLISILGRLKFRTSYGQNVLQHSVEVAQIASMMAEELGADVFVCKKGGLFHDIGKAVDHDMQGAHPEIGYNIMKKFGFPEEISYQSIAHHEDRPRTIEGAIIKAADAMSGARPGARKQSLEQFLRRMEELETLARSFPGVEKTYAIQAGREIRVFVKPEEIDDLNAYKLARDIAEKIEKNLQYPGEVKITLIRETRIIEYAK</sequence>
<feature type="coiled-coil region" evidence="7">
    <location>
        <begin position="34"/>
        <end position="178"/>
    </location>
</feature>
<dbReference type="InterPro" id="IPR003607">
    <property type="entry name" value="HD/PDEase_dom"/>
</dbReference>
<evidence type="ECO:0000259" key="8">
    <source>
        <dbReference type="PROSITE" id="PS51831"/>
    </source>
</evidence>
<keyword evidence="5" id="KW-0472">Membrane</keyword>
<dbReference type="Pfam" id="PF12072">
    <property type="entry name" value="RNase_Y_N"/>
    <property type="match status" value="1"/>
</dbReference>
<dbReference type="CDD" id="cd22431">
    <property type="entry name" value="KH-I_RNaseY"/>
    <property type="match status" value="1"/>
</dbReference>
<dbReference type="InterPro" id="IPR004088">
    <property type="entry name" value="KH_dom_type_1"/>
</dbReference>
<protein>
    <recommendedName>
        <fullName evidence="5 6">Ribonuclease Y</fullName>
        <shortName evidence="5">RNase Y</shortName>
        <ecNumber evidence="5 6">3.1.-.-</ecNumber>
    </recommendedName>
</protein>
<evidence type="ECO:0000256" key="2">
    <source>
        <dbReference type="ARBA" id="ARBA00022759"/>
    </source>
</evidence>
<dbReference type="EMBL" id="PFWS01000033">
    <property type="protein sequence ID" value="PJA47302.1"/>
    <property type="molecule type" value="Genomic_DNA"/>
</dbReference>
<dbReference type="Pfam" id="PF00013">
    <property type="entry name" value="KH_1"/>
    <property type="match status" value="1"/>
</dbReference>